<evidence type="ECO:0000256" key="1">
    <source>
        <dbReference type="SAM" id="MobiDB-lite"/>
    </source>
</evidence>
<dbReference type="Gene3D" id="3.10.10.10">
    <property type="entry name" value="HIV Type 1 Reverse Transcriptase, subunit A, domain 1"/>
    <property type="match status" value="1"/>
</dbReference>
<keyword evidence="4" id="KW-1185">Reference proteome</keyword>
<protein>
    <recommendedName>
        <fullName evidence="2">Retrotransposon gag domain-containing protein</fullName>
    </recommendedName>
</protein>
<organism evidence="3 4">
    <name type="scientific">Solanum verrucosum</name>
    <dbReference type="NCBI Taxonomy" id="315347"/>
    <lineage>
        <taxon>Eukaryota</taxon>
        <taxon>Viridiplantae</taxon>
        <taxon>Streptophyta</taxon>
        <taxon>Embryophyta</taxon>
        <taxon>Tracheophyta</taxon>
        <taxon>Spermatophyta</taxon>
        <taxon>Magnoliopsida</taxon>
        <taxon>eudicotyledons</taxon>
        <taxon>Gunneridae</taxon>
        <taxon>Pentapetalae</taxon>
        <taxon>asterids</taxon>
        <taxon>lamiids</taxon>
        <taxon>Solanales</taxon>
        <taxon>Solanaceae</taxon>
        <taxon>Solanoideae</taxon>
        <taxon>Solaneae</taxon>
        <taxon>Solanum</taxon>
    </lineage>
</organism>
<feature type="region of interest" description="Disordered" evidence="1">
    <location>
        <begin position="112"/>
        <end position="151"/>
    </location>
</feature>
<dbReference type="InterPro" id="IPR043502">
    <property type="entry name" value="DNA/RNA_pol_sf"/>
</dbReference>
<dbReference type="InterPro" id="IPR053134">
    <property type="entry name" value="RNA-dir_DNA_polymerase"/>
</dbReference>
<proteinExistence type="predicted"/>
<sequence length="479" mass="54832">MWWRSHVECQVAKALPMTWAIFSRFFMEKYIPRTFKDRRRYEFQNIDQKKMFIASYEDKFRALYSPTLDSNTGYTCGEVGHIKKYCSRKSRAWYDQGYRSLVVSGKGGYGRSYHSRERGGQCNGAHQYDRGSGQVRTTGAQPDRGNSQTSDRAHCYAFPRIIEASNMIITYGRLRCNSGYNLDFTKFCYISCNAKNVSLAKPGIDPLVWEGDYIPSLVRIISFLLPKRLVSKGCSTFLAHLKDDTSKVPLIEFVSIVREFVDVFLANLPCMPPDRDIDFYIELNSRTRTISTPPYRMVPTKLRELKVHLQELLDKGFIIPSASPWGDPVLFVKKKDGKTLYAKFSKCEFWLDSVSLLGHIVSKYGVIVDPMKIEVVKSWGSSYIASQLTNLTKKNVPFVCLDECEESFVKLKTLFTTTPILALSVEGEAKEAMIDKEWVLRIKGRVHVPHIDDLTQSILVEAHSLRRTINPRAPRRPAS</sequence>
<dbReference type="InterPro" id="IPR005162">
    <property type="entry name" value="Retrotrans_gag_dom"/>
</dbReference>
<feature type="compositionally biased region" description="Polar residues" evidence="1">
    <location>
        <begin position="134"/>
        <end position="150"/>
    </location>
</feature>
<evidence type="ECO:0000259" key="2">
    <source>
        <dbReference type="Pfam" id="PF03732"/>
    </source>
</evidence>
<dbReference type="Proteomes" id="UP001234989">
    <property type="component" value="Chromosome 6"/>
</dbReference>
<dbReference type="SUPFAM" id="SSF56672">
    <property type="entry name" value="DNA/RNA polymerases"/>
    <property type="match status" value="1"/>
</dbReference>
<dbReference type="PANTHER" id="PTHR24559">
    <property type="entry name" value="TRANSPOSON TY3-I GAG-POL POLYPROTEIN"/>
    <property type="match status" value="1"/>
</dbReference>
<evidence type="ECO:0000313" key="3">
    <source>
        <dbReference type="EMBL" id="WMV33127.1"/>
    </source>
</evidence>
<reference evidence="3" key="1">
    <citation type="submission" date="2023-08" db="EMBL/GenBank/DDBJ databases">
        <title>A de novo genome assembly of Solanum verrucosum Schlechtendal, a Mexican diploid species geographically isolated from the other diploid A-genome species in potato relatives.</title>
        <authorList>
            <person name="Hosaka K."/>
        </authorList>
    </citation>
    <scope>NUCLEOTIDE SEQUENCE</scope>
    <source>
        <tissue evidence="3">Young leaves</tissue>
    </source>
</reference>
<dbReference type="Gene3D" id="3.30.70.270">
    <property type="match status" value="1"/>
</dbReference>
<dbReference type="EMBL" id="CP133617">
    <property type="protein sequence ID" value="WMV33127.1"/>
    <property type="molecule type" value="Genomic_DNA"/>
</dbReference>
<accession>A0AAF0TU10</accession>
<dbReference type="AlphaFoldDB" id="A0AAF0TU10"/>
<evidence type="ECO:0000313" key="4">
    <source>
        <dbReference type="Proteomes" id="UP001234989"/>
    </source>
</evidence>
<gene>
    <name evidence="3" type="ORF">MTR67_026512</name>
</gene>
<dbReference type="InterPro" id="IPR043128">
    <property type="entry name" value="Rev_trsase/Diguanyl_cyclase"/>
</dbReference>
<dbReference type="Pfam" id="PF03732">
    <property type="entry name" value="Retrotrans_gag"/>
    <property type="match status" value="1"/>
</dbReference>
<dbReference type="PANTHER" id="PTHR24559:SF447">
    <property type="entry name" value="RNA-DIRECTED DNA POLYMERASE HOMOLOG"/>
    <property type="match status" value="1"/>
</dbReference>
<name>A0AAF0TU10_SOLVR</name>
<feature type="domain" description="Retrotransposon gag" evidence="2">
    <location>
        <begin position="2"/>
        <end position="64"/>
    </location>
</feature>